<dbReference type="SUPFAM" id="SSF52540">
    <property type="entry name" value="P-loop containing nucleoside triphosphate hydrolases"/>
    <property type="match status" value="2"/>
</dbReference>
<feature type="domain" description="HSA" evidence="15">
    <location>
        <begin position="201"/>
        <end position="273"/>
    </location>
</feature>
<name>A0A2P6MN69_9EUKA</name>
<dbReference type="FunFam" id="1.20.120.850:FF:000012">
    <property type="entry name" value="protein PHOTOPERIOD-INDEPENDENT EARLY FLOWERING 1 isoform X3"/>
    <property type="match status" value="1"/>
</dbReference>
<evidence type="ECO:0000313" key="17">
    <source>
        <dbReference type="Proteomes" id="UP000241769"/>
    </source>
</evidence>
<dbReference type="PROSITE" id="PS50090">
    <property type="entry name" value="MYB_LIKE"/>
    <property type="match status" value="1"/>
</dbReference>
<dbReference type="InterPro" id="IPR001005">
    <property type="entry name" value="SANT/Myb"/>
</dbReference>
<dbReference type="EMBL" id="MDYQ01000661">
    <property type="protein sequence ID" value="PRP73136.1"/>
    <property type="molecule type" value="Genomic_DNA"/>
</dbReference>
<dbReference type="SMART" id="SM00573">
    <property type="entry name" value="HSA"/>
    <property type="match status" value="1"/>
</dbReference>
<dbReference type="GO" id="GO:0004386">
    <property type="term" value="F:helicase activity"/>
    <property type="evidence" value="ECO:0007669"/>
    <property type="project" value="UniProtKB-KW"/>
</dbReference>
<dbReference type="Pfam" id="PF00271">
    <property type="entry name" value="Helicase_C"/>
    <property type="match status" value="1"/>
</dbReference>
<dbReference type="STRING" id="1890364.A0A2P6MN69"/>
<dbReference type="InterPro" id="IPR049730">
    <property type="entry name" value="SNF2/RAD54-like_C"/>
</dbReference>
<dbReference type="SMART" id="SM00487">
    <property type="entry name" value="DEXDc"/>
    <property type="match status" value="1"/>
</dbReference>
<feature type="compositionally biased region" description="Basic residues" evidence="11">
    <location>
        <begin position="1476"/>
        <end position="1488"/>
    </location>
</feature>
<dbReference type="FunFam" id="3.40.50.300:FF:002272">
    <property type="entry name" value="protein PHOTOPERIOD-INDEPENDENT EARLY FLOWERING 1 isoform X1"/>
    <property type="match status" value="1"/>
</dbReference>
<evidence type="ECO:0000259" key="15">
    <source>
        <dbReference type="PROSITE" id="PS51204"/>
    </source>
</evidence>
<dbReference type="SMART" id="SM00490">
    <property type="entry name" value="HELICc"/>
    <property type="match status" value="1"/>
</dbReference>
<reference evidence="16 17" key="1">
    <citation type="journal article" date="2018" name="Genome Biol. Evol.">
        <title>Multiple Roots of Fruiting Body Formation in Amoebozoa.</title>
        <authorList>
            <person name="Hillmann F."/>
            <person name="Forbes G."/>
            <person name="Novohradska S."/>
            <person name="Ferling I."/>
            <person name="Riege K."/>
            <person name="Groth M."/>
            <person name="Westermann M."/>
            <person name="Marz M."/>
            <person name="Spaller T."/>
            <person name="Winckler T."/>
            <person name="Schaap P."/>
            <person name="Glockner G."/>
        </authorList>
    </citation>
    <scope>NUCLEOTIDE SEQUENCE [LARGE SCALE GENOMIC DNA]</scope>
    <source>
        <strain evidence="16 17">Jena</strain>
    </source>
</reference>
<feature type="compositionally biased region" description="Polar residues" evidence="11">
    <location>
        <begin position="365"/>
        <end position="381"/>
    </location>
</feature>
<feature type="coiled-coil region" evidence="10">
    <location>
        <begin position="254"/>
        <end position="316"/>
    </location>
</feature>
<feature type="region of interest" description="Disordered" evidence="11">
    <location>
        <begin position="1135"/>
        <end position="1154"/>
    </location>
</feature>
<dbReference type="InParanoid" id="A0A2P6MN69"/>
<dbReference type="OrthoDB" id="19543at2759"/>
<dbReference type="GO" id="GO:0000812">
    <property type="term" value="C:Swr1 complex"/>
    <property type="evidence" value="ECO:0007669"/>
    <property type="project" value="TreeGrafter"/>
</dbReference>
<dbReference type="Proteomes" id="UP000241769">
    <property type="component" value="Unassembled WGS sequence"/>
</dbReference>
<keyword evidence="17" id="KW-1185">Reference proteome</keyword>
<dbReference type="InterPro" id="IPR027417">
    <property type="entry name" value="P-loop_NTPase"/>
</dbReference>
<dbReference type="Gene3D" id="1.20.120.850">
    <property type="entry name" value="SWI2/SNF2 ATPases, N-terminal domain"/>
    <property type="match status" value="1"/>
</dbReference>
<feature type="compositionally biased region" description="Basic and acidic residues" evidence="11">
    <location>
        <begin position="1216"/>
        <end position="1227"/>
    </location>
</feature>
<keyword evidence="10" id="KW-0175">Coiled coil</keyword>
<dbReference type="CDD" id="cd18793">
    <property type="entry name" value="SF2_C_SNF"/>
    <property type="match status" value="1"/>
</dbReference>
<evidence type="ECO:0000256" key="8">
    <source>
        <dbReference type="ARBA" id="ARBA00023125"/>
    </source>
</evidence>
<dbReference type="Gene3D" id="1.10.10.60">
    <property type="entry name" value="Homeodomain-like"/>
    <property type="match status" value="1"/>
</dbReference>
<feature type="domain" description="Helicase C-terminal" evidence="14">
    <location>
        <begin position="923"/>
        <end position="1073"/>
    </location>
</feature>
<keyword evidence="7" id="KW-0156">Chromatin regulator</keyword>
<feature type="compositionally biased region" description="Low complexity" evidence="11">
    <location>
        <begin position="1830"/>
        <end position="1843"/>
    </location>
</feature>
<comment type="caution">
    <text evidence="16">The sequence shown here is derived from an EMBL/GenBank/DDBJ whole genome shotgun (WGS) entry which is preliminary data.</text>
</comment>
<feature type="region of interest" description="Disordered" evidence="11">
    <location>
        <begin position="1192"/>
        <end position="1238"/>
    </location>
</feature>
<feature type="compositionally biased region" description="Basic residues" evidence="11">
    <location>
        <begin position="1447"/>
        <end position="1461"/>
    </location>
</feature>
<feature type="compositionally biased region" description="Basic and acidic residues" evidence="11">
    <location>
        <begin position="1414"/>
        <end position="1446"/>
    </location>
</feature>
<feature type="domain" description="Helicase ATP-binding" evidence="13">
    <location>
        <begin position="411"/>
        <end position="576"/>
    </location>
</feature>
<feature type="compositionally biased region" description="Low complexity" evidence="11">
    <location>
        <begin position="1139"/>
        <end position="1153"/>
    </location>
</feature>
<dbReference type="Pfam" id="PF07529">
    <property type="entry name" value="HSA"/>
    <property type="match status" value="1"/>
</dbReference>
<dbReference type="CDD" id="cd18003">
    <property type="entry name" value="DEXQc_SRCAP"/>
    <property type="match status" value="1"/>
</dbReference>
<dbReference type="FunFam" id="3.40.50.10810:FF:000005">
    <property type="entry name" value="Photoperiod-independent early flowering 1"/>
    <property type="match status" value="1"/>
</dbReference>
<dbReference type="GO" id="GO:0042393">
    <property type="term" value="F:histone binding"/>
    <property type="evidence" value="ECO:0007669"/>
    <property type="project" value="TreeGrafter"/>
</dbReference>
<evidence type="ECO:0000256" key="9">
    <source>
        <dbReference type="ARBA" id="ARBA00023242"/>
    </source>
</evidence>
<feature type="region of interest" description="Disordered" evidence="11">
    <location>
        <begin position="327"/>
        <end position="381"/>
    </location>
</feature>
<dbReference type="Gene3D" id="3.40.50.300">
    <property type="entry name" value="P-loop containing nucleotide triphosphate hydrolases"/>
    <property type="match status" value="1"/>
</dbReference>
<dbReference type="GO" id="GO:0003677">
    <property type="term" value="F:DNA binding"/>
    <property type="evidence" value="ECO:0007669"/>
    <property type="project" value="UniProtKB-KW"/>
</dbReference>
<keyword evidence="4" id="KW-0378">Hydrolase</keyword>
<dbReference type="InterPro" id="IPR014001">
    <property type="entry name" value="Helicase_ATP-bd"/>
</dbReference>
<feature type="region of interest" description="Disordered" evidence="11">
    <location>
        <begin position="1603"/>
        <end position="1631"/>
    </location>
</feature>
<dbReference type="PANTHER" id="PTHR45685:SF1">
    <property type="entry name" value="HELICASE SRCAP"/>
    <property type="match status" value="1"/>
</dbReference>
<keyword evidence="9" id="KW-0539">Nucleus</keyword>
<dbReference type="GO" id="GO:0005524">
    <property type="term" value="F:ATP binding"/>
    <property type="evidence" value="ECO:0007669"/>
    <property type="project" value="UniProtKB-KW"/>
</dbReference>
<evidence type="ECO:0000256" key="10">
    <source>
        <dbReference type="SAM" id="Coils"/>
    </source>
</evidence>
<feature type="domain" description="Myb-like" evidence="12">
    <location>
        <begin position="1507"/>
        <end position="1558"/>
    </location>
</feature>
<dbReference type="Gene3D" id="3.40.50.10810">
    <property type="entry name" value="Tandem AAA-ATPase domain"/>
    <property type="match status" value="1"/>
</dbReference>
<sequence length="1916" mass="217585">METSPAAWQLLIIDATDVQVRHLEAEYALEFQRRLQALIVMVTKVCRLSAICLSVGSLQLTLIVVDMLVAVRGPFEAQTMLEQRRLAIGARQDLLAKALALRERHLRELLFLQSGGNLLDFHTNQHSSQLNESLERYHNQNPIDLAINHDSQLAIRDLSSTSKNQGNGATEDVAVKAAKDSEILKRVIQLQKEGLWSGKRMNRVQEPPRGKVHWDNLLAEMAWLAADFKAEKKRKTIMAKKIGKMTLKHFADIRAKENKEIRDEEARMKKMAKDVGNDVKRSWGQVEKLLQYMKKMEEDEEKRKAMDQHLDKLVEQTEKYSEMLASDMKGEAPMEVDENTMDSSKAEEATEVSPKETQPADDSDLTSVTHSAEQAQPTGFTLSTTEVKTKVPFLIRAQLREYQHIGLDWLVSMYSKGLNGILADEMGLGKTLMTISMLAYLACEKENWGPHLIIVPTTLILNWELELKKWCPAFKVLSYYGNPKERKLKRIGWSKPNAFHVCITSYKLAIQDSTVFKKKKWVYMILDEAHHIKNFKSQRWQTLLTFNSERRLLLTGTPLQNDLMELWSLMHFLMPKVFESHSEFKEWFSNPMNAMVTGEMGRNEDVIRRLHGILRPFLLRRLKSQVEKQLPPKFSHVVTCKLSKRQRFLYEEFMQQSNTRDTLSSGNFLGIVNVLMQLRKVCNHPDLFEVRPIVSSFDQEPISLDFPSLVWNLQPANMERDDAIRRLFGLNDLDLTTHQAQYIETHRYDLKAFVDAFSGNVPPSTTDFHNVLSQYQPADIDRQSIAERLFHNNEIRCRDQIYHYDTIRTLLSVPALQRDSLQREYDWDAWGLHELRRRPVDRVNELQWMIHNFVFCIPQARTKPPALYPHHPVPWHTESQRRMVNSLHALYEPSKLLRQPFIRSQIYFPDKRLIQYDCGKLQQLDRLLSRLKSGGHRALIFTQMTRMLDILEIFLNIHGHTYLRLDGSTGIEKRQMMMERFNRDSKIFLFILSTRSGGVGVNLTGADTVIFYDSDWNPAMDAQAQDRCHRIGQTREVHIYRLINEYTVEENILNKSNQKKELDDMVIDAGSFTTDFFKKLDLRDLIGGNRAFEENDAPQVSEKDWVKAIAQVEETSDRNALAAAEKEIMIETQDFNEESTSSTAPSTTLTQSTGVQITEEVVEEVQEDSTTFPFEEQLNPIQRYMLKFLQQQQNVPAPEEPRVEVKEEESQNIGTEVKEEEKAGGDREGEDNTSDDEQPIYYEVMGGSSSLDLYISSVHHYLHRPTRQDDDLQRDNPRRPFNRVSFSRAAQIYAPPNPDLDEIYIPPLDDLDLPVIHTCEWMASHVVDAIQPSWDEPWALGLSSSKVLTNPLIPPSAAKYMIQSAILAGKRARVEKWDWAAVAENLEKTPIPEPAETPRNFSPLLEDAEMEWLGEEKSQKKRREKEVTLPDHTKTKKRREDEEGKSKDKKKKKEKKEKKKKHSEDASPALPSSEKNRKKSEKSRKKKRREDASSSGSGLPVVDVILPWCVDEDLAILEAKSKFGTNWDLITDIVNSVPHPFRRRRSKKHIYERWKTVLAEEEGFQTEKMRLALQNNEASGNPNSAVDCRPSLFSVLDVLKKMPPQKKRGRGEESKPVVPLSRPNLKSVKGPSELSVAKLHRMAAKIAENNANASVSGQAQRLSNSLDKLTVKGPTGQLRAGPKSSAGASHLNATKVLDTTLSSLSGHNQTDPAAFARTAIKNPAFQKDVPASLPQSTSLILNSNANNNNSMSRSLAQINQTVGTNKAPTLVKGPLKTSVMTPVLSPTKRVKAKAAGPPAPPPTPPPAVPAIPPSQSIAPQAKLPVKKSTVKSPPPIKAAGGAPPQQPKLPVKGSAPPSLSSQLARYSMAHHPESAARVQEIMNRKDVTETQKSEELKKIIKELALKKGIPLPGGIT</sequence>
<feature type="compositionally biased region" description="Acidic residues" evidence="11">
    <location>
        <begin position="1228"/>
        <end position="1238"/>
    </location>
</feature>
<protein>
    <submittedName>
        <fullName evidence="16">Swi2/Snf2-Like family protein</fullName>
    </submittedName>
</protein>
<dbReference type="PANTHER" id="PTHR45685">
    <property type="entry name" value="HELICASE SRCAP-RELATED"/>
    <property type="match status" value="1"/>
</dbReference>
<keyword evidence="6" id="KW-0067">ATP-binding</keyword>
<comment type="subcellular location">
    <subcellularLocation>
        <location evidence="1">Nucleus</location>
    </subcellularLocation>
</comment>
<gene>
    <name evidence="16" type="ORF">PROFUN_03450</name>
</gene>
<dbReference type="PROSITE" id="PS51204">
    <property type="entry name" value="HSA"/>
    <property type="match status" value="1"/>
</dbReference>
<evidence type="ECO:0000256" key="6">
    <source>
        <dbReference type="ARBA" id="ARBA00022840"/>
    </source>
</evidence>
<evidence type="ECO:0000256" key="7">
    <source>
        <dbReference type="ARBA" id="ARBA00022853"/>
    </source>
</evidence>
<evidence type="ECO:0000259" key="12">
    <source>
        <dbReference type="PROSITE" id="PS50090"/>
    </source>
</evidence>
<dbReference type="PROSITE" id="PS51194">
    <property type="entry name" value="HELICASE_CTER"/>
    <property type="match status" value="1"/>
</dbReference>
<feature type="region of interest" description="Disordered" evidence="11">
    <location>
        <begin position="1780"/>
        <end position="1860"/>
    </location>
</feature>
<feature type="region of interest" description="Disordered" evidence="11">
    <location>
        <begin position="1414"/>
        <end position="1497"/>
    </location>
</feature>
<dbReference type="InterPro" id="IPR038718">
    <property type="entry name" value="SNF2-like_sf"/>
</dbReference>
<dbReference type="GO" id="GO:0016887">
    <property type="term" value="F:ATP hydrolysis activity"/>
    <property type="evidence" value="ECO:0007669"/>
    <property type="project" value="TreeGrafter"/>
</dbReference>
<dbReference type="Pfam" id="PF00176">
    <property type="entry name" value="SNF2-rel_dom"/>
    <property type="match status" value="1"/>
</dbReference>
<evidence type="ECO:0000259" key="13">
    <source>
        <dbReference type="PROSITE" id="PS51192"/>
    </source>
</evidence>
<comment type="similarity">
    <text evidence="2">Belongs to the SNF2/RAD54 helicase family. SWR1 subfamily.</text>
</comment>
<accession>A0A2P6MN69</accession>
<evidence type="ECO:0000256" key="1">
    <source>
        <dbReference type="ARBA" id="ARBA00004123"/>
    </source>
</evidence>
<keyword evidence="3" id="KW-0547">Nucleotide-binding</keyword>
<dbReference type="PROSITE" id="PS51192">
    <property type="entry name" value="HELICASE_ATP_BIND_1"/>
    <property type="match status" value="1"/>
</dbReference>
<proteinExistence type="inferred from homology"/>
<evidence type="ECO:0000256" key="2">
    <source>
        <dbReference type="ARBA" id="ARBA00009220"/>
    </source>
</evidence>
<feature type="compositionally biased region" description="Basic and acidic residues" evidence="11">
    <location>
        <begin position="1199"/>
        <end position="1209"/>
    </location>
</feature>
<keyword evidence="8" id="KW-0238">DNA-binding</keyword>
<dbReference type="FunCoup" id="A0A2P6MN69">
    <property type="interactions" value="42"/>
</dbReference>
<evidence type="ECO:0000313" key="16">
    <source>
        <dbReference type="EMBL" id="PRP73136.1"/>
    </source>
</evidence>
<dbReference type="GO" id="GO:0006338">
    <property type="term" value="P:chromatin remodeling"/>
    <property type="evidence" value="ECO:0007669"/>
    <property type="project" value="TreeGrafter"/>
</dbReference>
<evidence type="ECO:0000256" key="4">
    <source>
        <dbReference type="ARBA" id="ARBA00022801"/>
    </source>
</evidence>
<keyword evidence="5" id="KW-0347">Helicase</keyword>
<evidence type="ECO:0000256" key="11">
    <source>
        <dbReference type="SAM" id="MobiDB-lite"/>
    </source>
</evidence>
<dbReference type="InterPro" id="IPR050520">
    <property type="entry name" value="INO80/SWR1_helicase"/>
</dbReference>
<dbReference type="InterPro" id="IPR014012">
    <property type="entry name" value="HSA_dom"/>
</dbReference>
<organism evidence="16 17">
    <name type="scientific">Planoprotostelium fungivorum</name>
    <dbReference type="NCBI Taxonomy" id="1890364"/>
    <lineage>
        <taxon>Eukaryota</taxon>
        <taxon>Amoebozoa</taxon>
        <taxon>Evosea</taxon>
        <taxon>Variosea</taxon>
        <taxon>Cavosteliida</taxon>
        <taxon>Cavosteliaceae</taxon>
        <taxon>Planoprotostelium</taxon>
    </lineage>
</organism>
<feature type="compositionally biased region" description="Pro residues" evidence="11">
    <location>
        <begin position="1797"/>
        <end position="1812"/>
    </location>
</feature>
<evidence type="ECO:0000256" key="3">
    <source>
        <dbReference type="ARBA" id="ARBA00022741"/>
    </source>
</evidence>
<feature type="compositionally biased region" description="Low complexity" evidence="11">
    <location>
        <begin position="1813"/>
        <end position="1823"/>
    </location>
</feature>
<dbReference type="InterPro" id="IPR000330">
    <property type="entry name" value="SNF2_N"/>
</dbReference>
<evidence type="ECO:0000256" key="5">
    <source>
        <dbReference type="ARBA" id="ARBA00022806"/>
    </source>
</evidence>
<evidence type="ECO:0000259" key="14">
    <source>
        <dbReference type="PROSITE" id="PS51194"/>
    </source>
</evidence>
<dbReference type="InterPro" id="IPR001650">
    <property type="entry name" value="Helicase_C-like"/>
</dbReference>